<dbReference type="eggNOG" id="KOG2913">
    <property type="taxonomic scope" value="Eukaryota"/>
</dbReference>
<feature type="transmembrane region" description="Helical" evidence="5">
    <location>
        <begin position="97"/>
        <end position="119"/>
    </location>
</feature>
<keyword evidence="7" id="KW-1185">Reference proteome</keyword>
<protein>
    <submittedName>
        <fullName evidence="6">Uncharacterized protein</fullName>
    </submittedName>
</protein>
<dbReference type="PhylomeDB" id="A7TKG6"/>
<keyword evidence="2 5" id="KW-0812">Transmembrane</keyword>
<sequence length="197" mass="22582">MSSDSAATVLATVATVCWCVQLIPQIYYNWRRKDCTGFPPIMMFLWVLSSIPFSIYFCITRGNIVLQIQPHLFMFFSFIGFIQSCYYPPISLSKKEIFLIVTSVIIFDIGIEVGFILGLRPLHARDITWPSLIFGIIAIILLAAGLLPPYFELAKRQGQVGWNNFWFLLSILLVLGSRLSVSYWETWTSLELYFTVL</sequence>
<dbReference type="Proteomes" id="UP000000267">
    <property type="component" value="Unassembled WGS sequence"/>
</dbReference>
<dbReference type="RefSeq" id="XP_001645151.1">
    <property type="nucleotide sequence ID" value="XM_001645101.1"/>
</dbReference>
<dbReference type="PANTHER" id="PTHR16201">
    <property type="entry name" value="SEVEN TRANSMEMBRANE PROTEIN 1-RELATED"/>
    <property type="match status" value="1"/>
</dbReference>
<dbReference type="EMBL" id="DS480407">
    <property type="protein sequence ID" value="EDO17293.1"/>
    <property type="molecule type" value="Genomic_DNA"/>
</dbReference>
<keyword evidence="4 5" id="KW-0472">Membrane</keyword>
<evidence type="ECO:0000313" key="7">
    <source>
        <dbReference type="Proteomes" id="UP000000267"/>
    </source>
</evidence>
<name>A7TKG6_VANPO</name>
<dbReference type="PANTHER" id="PTHR16201:SF37">
    <property type="entry name" value="PQ-LOOP REPEAT-CONTAINING PROTEIN"/>
    <property type="match status" value="1"/>
</dbReference>
<dbReference type="InterPro" id="IPR006603">
    <property type="entry name" value="PQ-loop_rpt"/>
</dbReference>
<accession>A7TKG6</accession>
<reference evidence="6 7" key="1">
    <citation type="journal article" date="2007" name="Proc. Natl. Acad. Sci. U.S.A.">
        <title>Independent sorting-out of thousands of duplicated gene pairs in two yeast species descended from a whole-genome duplication.</title>
        <authorList>
            <person name="Scannell D.R."/>
            <person name="Frank A.C."/>
            <person name="Conant G.C."/>
            <person name="Byrne K.P."/>
            <person name="Woolfit M."/>
            <person name="Wolfe K.H."/>
        </authorList>
    </citation>
    <scope>NUCLEOTIDE SEQUENCE [LARGE SCALE GENOMIC DNA]</scope>
    <source>
        <strain evidence="7">ATCC 22028 / DSM 70294 / BCRC 21397 / CBS 2163 / NBRC 10782 / NRRL Y-8283 / UCD 57-17</strain>
    </source>
</reference>
<feature type="transmembrane region" description="Helical" evidence="5">
    <location>
        <begin position="71"/>
        <end position="91"/>
    </location>
</feature>
<dbReference type="OrthoDB" id="407617at2759"/>
<dbReference type="Pfam" id="PF04193">
    <property type="entry name" value="PQ-loop"/>
    <property type="match status" value="1"/>
</dbReference>
<organism evidence="7">
    <name type="scientific">Vanderwaltozyma polyspora (strain ATCC 22028 / DSM 70294 / BCRC 21397 / CBS 2163 / NBRC 10782 / NRRL Y-8283 / UCD 57-17)</name>
    <name type="common">Kluyveromyces polysporus</name>
    <dbReference type="NCBI Taxonomy" id="436907"/>
    <lineage>
        <taxon>Eukaryota</taxon>
        <taxon>Fungi</taxon>
        <taxon>Dikarya</taxon>
        <taxon>Ascomycota</taxon>
        <taxon>Saccharomycotina</taxon>
        <taxon>Saccharomycetes</taxon>
        <taxon>Saccharomycetales</taxon>
        <taxon>Saccharomycetaceae</taxon>
        <taxon>Vanderwaltozyma</taxon>
    </lineage>
</organism>
<evidence type="ECO:0000313" key="6">
    <source>
        <dbReference type="EMBL" id="EDO17293.1"/>
    </source>
</evidence>
<dbReference type="AlphaFoldDB" id="A7TKG6"/>
<evidence type="ECO:0000256" key="1">
    <source>
        <dbReference type="ARBA" id="ARBA00004141"/>
    </source>
</evidence>
<keyword evidence="3 5" id="KW-1133">Transmembrane helix</keyword>
<comment type="subcellular location">
    <subcellularLocation>
        <location evidence="1">Membrane</location>
        <topology evidence="1">Multi-pass membrane protein</topology>
    </subcellularLocation>
</comment>
<feature type="transmembrane region" description="Helical" evidence="5">
    <location>
        <begin position="38"/>
        <end position="59"/>
    </location>
</feature>
<evidence type="ECO:0000256" key="4">
    <source>
        <dbReference type="ARBA" id="ARBA00023136"/>
    </source>
</evidence>
<dbReference type="HOGENOM" id="CLU_040201_5_0_1"/>
<dbReference type="KEGG" id="vpo:Kpol_538p53"/>
<dbReference type="OMA" id="WRIRYRK"/>
<dbReference type="GO" id="GO:0016020">
    <property type="term" value="C:membrane"/>
    <property type="evidence" value="ECO:0007669"/>
    <property type="project" value="UniProtKB-SubCell"/>
</dbReference>
<proteinExistence type="predicted"/>
<feature type="transmembrane region" description="Helical" evidence="5">
    <location>
        <begin position="163"/>
        <end position="181"/>
    </location>
</feature>
<feature type="transmembrane region" description="Helical" evidence="5">
    <location>
        <begin position="131"/>
        <end position="151"/>
    </location>
</feature>
<gene>
    <name evidence="6" type="ORF">Kpol_538p53</name>
</gene>
<evidence type="ECO:0000256" key="5">
    <source>
        <dbReference type="SAM" id="Phobius"/>
    </source>
</evidence>
<dbReference type="InterPro" id="IPR051415">
    <property type="entry name" value="LAAT-1"/>
</dbReference>
<dbReference type="FunFam" id="1.20.1280.290:FF:000024">
    <property type="entry name" value="Putative membrane protein"/>
    <property type="match status" value="1"/>
</dbReference>
<dbReference type="Gene3D" id="1.20.1280.290">
    <property type="match status" value="1"/>
</dbReference>
<evidence type="ECO:0000256" key="3">
    <source>
        <dbReference type="ARBA" id="ARBA00022989"/>
    </source>
</evidence>
<dbReference type="InParanoid" id="A7TKG6"/>
<dbReference type="GeneID" id="5545499"/>
<evidence type="ECO:0000256" key="2">
    <source>
        <dbReference type="ARBA" id="ARBA00022692"/>
    </source>
</evidence>
<dbReference type="SMART" id="SM00679">
    <property type="entry name" value="CTNS"/>
    <property type="match status" value="1"/>
</dbReference>